<evidence type="ECO:0000256" key="2">
    <source>
        <dbReference type="ARBA" id="ARBA00023043"/>
    </source>
</evidence>
<keyword evidence="2" id="KW-0040">ANK repeat</keyword>
<evidence type="ECO:0008006" key="5">
    <source>
        <dbReference type="Google" id="ProtNLM"/>
    </source>
</evidence>
<protein>
    <recommendedName>
        <fullName evidence="5">DUF3447 domain-containing protein</fullName>
    </recommendedName>
</protein>
<dbReference type="PANTHER" id="PTHR24198:SF165">
    <property type="entry name" value="ANKYRIN REPEAT-CONTAINING PROTEIN-RELATED"/>
    <property type="match status" value="1"/>
</dbReference>
<reference evidence="3 4" key="1">
    <citation type="submission" date="2024-04" db="EMBL/GenBank/DDBJ databases">
        <title>Tritrichomonas musculus Genome.</title>
        <authorList>
            <person name="Alves-Ferreira E."/>
            <person name="Grigg M."/>
            <person name="Lorenzi H."/>
            <person name="Galac M."/>
        </authorList>
    </citation>
    <scope>NUCLEOTIDE SEQUENCE [LARGE SCALE GENOMIC DNA]</scope>
    <source>
        <strain evidence="3 4">EAF2021</strain>
    </source>
</reference>
<evidence type="ECO:0000313" key="4">
    <source>
        <dbReference type="Proteomes" id="UP001470230"/>
    </source>
</evidence>
<dbReference type="Gene3D" id="1.25.40.20">
    <property type="entry name" value="Ankyrin repeat-containing domain"/>
    <property type="match status" value="2"/>
</dbReference>
<dbReference type="InterPro" id="IPR036770">
    <property type="entry name" value="Ankyrin_rpt-contain_sf"/>
</dbReference>
<keyword evidence="1" id="KW-0677">Repeat</keyword>
<dbReference type="InterPro" id="IPR002110">
    <property type="entry name" value="Ankyrin_rpt"/>
</dbReference>
<comment type="caution">
    <text evidence="3">The sequence shown here is derived from an EMBL/GenBank/DDBJ whole genome shotgun (WGS) entry which is preliminary data.</text>
</comment>
<accession>A0ABR2HC21</accession>
<name>A0ABR2HC21_9EUKA</name>
<organism evidence="3 4">
    <name type="scientific">Tritrichomonas musculus</name>
    <dbReference type="NCBI Taxonomy" id="1915356"/>
    <lineage>
        <taxon>Eukaryota</taxon>
        <taxon>Metamonada</taxon>
        <taxon>Parabasalia</taxon>
        <taxon>Tritrichomonadida</taxon>
        <taxon>Tritrichomonadidae</taxon>
        <taxon>Tritrichomonas</taxon>
    </lineage>
</organism>
<dbReference type="Proteomes" id="UP001470230">
    <property type="component" value="Unassembled WGS sequence"/>
</dbReference>
<sequence length="1354" mass="154175">MNFSGFNFSKTPASTSTSTPLFSFSMPITASQLNNDSNIRKTTNNDFIIIVKDHKYACNKYAVNSSEVIREFRQNNPNVKEYKYNYEGPADDFEIICSYLNFKPINISKKNLESLRIISENLKINSLLTKINDFIRLYEEKTQKLNPIKEVFNWLYHIKELTVESVKNSVVNSIFSHHEGNVVELSSFIMQVVRSSFTLQPFLVDLIIALDESSDETNDLSFLKPFISKRILDIFYTSKFYCCFAYQLSKKGVIPIQDIIKKIISIDEYVRKGNSTVSSNNIGWGSGSGNNRGLGRIYNCRSATNNSYGWGSSNVDGWGSSTSSGWGSSTSSGWGSYTSSDWGYPTSTGFNFSTSNTSGSAGQKSASTSININGVDIHDELIKLLLKFDLTNHQNIVSWFLPELIKNKLIATDDLQKDYISYFVNGRMDAYRKMRDTLEPDNQISKAILDDDVESLQSIISQNNVDVNSCLPRDIFNVFDVENEKSMLNYSAENGSIKCFKFLMLNHAIADQFTLGYAVYGGRTELIGIIEEQIKSTNNKANPYINLNRPPQQKEHKSPTFSFNFGTTTKLPNKTEFAGHFQFNKDSLVSPIEFTIMNHQYDLFDWIVDAKINSKELTNECLSHLLEISLICGNVHSFAFCVNEGLKLSNCLVEYLDMIKITSIFGFCKFVELIPSIFNHKTKQYTDTVMNESCVIAGNISIFKLFAKKFKIDYSNLLSFAIQKDYGAIVKYILDDLYHPQKKEEILSIFKLAIEKDLSSVFKIIVEKYPLDYLDDINEITSLCQTSCSNRNYDISKTLIDFLIRKYIRIDLTSLFFKSFISKSEEICNYLLQHKKFINFDELINNYQKIFVSNTNLALKLLDKFDPNIKKSLERLLFDTSMSNNNKYVFKLYLHKNLDKRNILIGAVNFNDINLVNQILTHNTQPSFINQISQAGTALSIAINNNNLAIFNRLLQLPGIDPNLEDSDGYTSFMLAIINLNIEMVGNLVDFYGDQIQLQFWQLPKAILGLKSKYLGINKQVTSEVESKILFIIKGLLQINANLSFKGLEFLSAAIRSNCYEIVKFLIEIENVDVNERESFSGNTPLITASSIKNEKIAQLLVDNAKTDINASNNKSINTALTYAASNNMISLVSALVTHPNFDPYSSNINLAFYSSSADTITSLLYPIKGLDVNYQVTHDGYKITDFNYSSWYSTNSFYFSSGFNIRHRNSSNSPIETSLTKAVLNNKYQKVEMIIKHPTFDKLKSNIKEALFISIHLNDSNIFNLLFQSINDYKIVFPNGKNLLEYLFDVNQLNIWQCLLSISNLEISKDDLLMLYRKSSRNDLLLSLLVEYDEKHDHFIDLNEPITSITFNS</sequence>
<dbReference type="PANTHER" id="PTHR24198">
    <property type="entry name" value="ANKYRIN REPEAT AND PROTEIN KINASE DOMAIN-CONTAINING PROTEIN"/>
    <property type="match status" value="1"/>
</dbReference>
<dbReference type="EMBL" id="JAPFFF010000034">
    <property type="protein sequence ID" value="KAK8843709.1"/>
    <property type="molecule type" value="Genomic_DNA"/>
</dbReference>
<evidence type="ECO:0000313" key="3">
    <source>
        <dbReference type="EMBL" id="KAK8843709.1"/>
    </source>
</evidence>
<gene>
    <name evidence="3" type="ORF">M9Y10_024774</name>
</gene>
<dbReference type="Pfam" id="PF12796">
    <property type="entry name" value="Ank_2"/>
    <property type="match status" value="2"/>
</dbReference>
<keyword evidence="4" id="KW-1185">Reference proteome</keyword>
<dbReference type="SUPFAM" id="SSF48403">
    <property type="entry name" value="Ankyrin repeat"/>
    <property type="match status" value="1"/>
</dbReference>
<proteinExistence type="predicted"/>
<evidence type="ECO:0000256" key="1">
    <source>
        <dbReference type="ARBA" id="ARBA00022737"/>
    </source>
</evidence>
<dbReference type="SMART" id="SM00248">
    <property type="entry name" value="ANK"/>
    <property type="match status" value="9"/>
</dbReference>